<proteinExistence type="predicted"/>
<evidence type="ECO:0000313" key="1">
    <source>
        <dbReference type="EMBL" id="KKL75503.1"/>
    </source>
</evidence>
<gene>
    <name evidence="1" type="ORF">LCGC14_2054270</name>
</gene>
<dbReference type="AlphaFoldDB" id="A0A0F9EN11"/>
<accession>A0A0F9EN11</accession>
<protein>
    <submittedName>
        <fullName evidence="1">Uncharacterized protein</fullName>
    </submittedName>
</protein>
<dbReference type="EMBL" id="LAZR01024333">
    <property type="protein sequence ID" value="KKL75503.1"/>
    <property type="molecule type" value="Genomic_DNA"/>
</dbReference>
<reference evidence="1" key="1">
    <citation type="journal article" date="2015" name="Nature">
        <title>Complex archaea that bridge the gap between prokaryotes and eukaryotes.</title>
        <authorList>
            <person name="Spang A."/>
            <person name="Saw J.H."/>
            <person name="Jorgensen S.L."/>
            <person name="Zaremba-Niedzwiedzka K."/>
            <person name="Martijn J."/>
            <person name="Lind A.E."/>
            <person name="van Eijk R."/>
            <person name="Schleper C."/>
            <person name="Guy L."/>
            <person name="Ettema T.J."/>
        </authorList>
    </citation>
    <scope>NUCLEOTIDE SEQUENCE</scope>
</reference>
<organism evidence="1">
    <name type="scientific">marine sediment metagenome</name>
    <dbReference type="NCBI Taxonomy" id="412755"/>
    <lineage>
        <taxon>unclassified sequences</taxon>
        <taxon>metagenomes</taxon>
        <taxon>ecological metagenomes</taxon>
    </lineage>
</organism>
<name>A0A0F9EN11_9ZZZZ</name>
<sequence length="65" mass="7417">MNVTEARGLLVPVRKLQLYARRLQRRGVLAWDWASGLEHGYLGDDRIAFLGDMAALRRIGLQVPR</sequence>
<comment type="caution">
    <text evidence="1">The sequence shown here is derived from an EMBL/GenBank/DDBJ whole genome shotgun (WGS) entry which is preliminary data.</text>
</comment>